<protein>
    <submittedName>
        <fullName evidence="1">Uncharacterized protein</fullName>
    </submittedName>
</protein>
<name>A0A9I9EDP8_CUCME</name>
<organism evidence="1">
    <name type="scientific">Cucumis melo</name>
    <name type="common">Muskmelon</name>
    <dbReference type="NCBI Taxonomy" id="3656"/>
    <lineage>
        <taxon>Eukaryota</taxon>
        <taxon>Viridiplantae</taxon>
        <taxon>Streptophyta</taxon>
        <taxon>Embryophyta</taxon>
        <taxon>Tracheophyta</taxon>
        <taxon>Spermatophyta</taxon>
        <taxon>Magnoliopsida</taxon>
        <taxon>eudicotyledons</taxon>
        <taxon>Gunneridae</taxon>
        <taxon>Pentapetalae</taxon>
        <taxon>rosids</taxon>
        <taxon>fabids</taxon>
        <taxon>Cucurbitales</taxon>
        <taxon>Cucurbitaceae</taxon>
        <taxon>Benincaseae</taxon>
        <taxon>Cucumis</taxon>
    </lineage>
</organism>
<dbReference type="Gramene" id="MELO3C032358.2.1">
    <property type="protein sequence ID" value="MELO3C032358.2.1"/>
    <property type="gene ID" value="MELO3C032358.2"/>
</dbReference>
<dbReference type="AlphaFoldDB" id="A0A9I9EDP8"/>
<dbReference type="EnsemblPlants" id="MELO3C032358.2.1">
    <property type="protein sequence ID" value="MELO3C032358.2.1"/>
    <property type="gene ID" value="MELO3C032358.2"/>
</dbReference>
<accession>A0A9I9EDP8</accession>
<evidence type="ECO:0000313" key="1">
    <source>
        <dbReference type="EnsemblPlants" id="MELO3C032358.2.1"/>
    </source>
</evidence>
<sequence>MIMRLVQDIMMDVGPSTSYMHGHGCGYGEHNEYLCEALADVSYQQE</sequence>
<reference evidence="1" key="1">
    <citation type="submission" date="2023-03" db="UniProtKB">
        <authorList>
            <consortium name="EnsemblPlants"/>
        </authorList>
    </citation>
    <scope>IDENTIFICATION</scope>
</reference>
<proteinExistence type="predicted"/>